<feature type="domain" description="Tetratrico peptide repeat group 5" evidence="2">
    <location>
        <begin position="49"/>
        <end position="167"/>
    </location>
</feature>
<dbReference type="Proteomes" id="UP000642284">
    <property type="component" value="Unassembled WGS sequence"/>
</dbReference>
<name>A0ABR7ST19_9ACTN</name>
<dbReference type="Pfam" id="PF13174">
    <property type="entry name" value="TPR_6"/>
    <property type="match status" value="1"/>
</dbReference>
<evidence type="ECO:0000259" key="2">
    <source>
        <dbReference type="Pfam" id="PF12688"/>
    </source>
</evidence>
<keyword evidence="1" id="KW-0802">TPR repeat</keyword>
<gene>
    <name evidence="3" type="ORF">H9Y04_33610</name>
</gene>
<dbReference type="InterPro" id="IPR019734">
    <property type="entry name" value="TPR_rpt"/>
</dbReference>
<dbReference type="Gene3D" id="1.25.40.10">
    <property type="entry name" value="Tetratricopeptide repeat domain"/>
    <property type="match status" value="1"/>
</dbReference>
<dbReference type="EMBL" id="JACTVJ010000019">
    <property type="protein sequence ID" value="MBC9717478.1"/>
    <property type="molecule type" value="Genomic_DNA"/>
</dbReference>
<feature type="repeat" description="TPR" evidence="1">
    <location>
        <begin position="83"/>
        <end position="116"/>
    </location>
</feature>
<sequence length="171" mass="18507">MSTETSTSGERDQQLRAAVRLREQGQREEAREMLVALAEQYPDDVEVACQTAWVHDALGLEAEAVPYYVTAVSAPGLSPEDRAGSLLGLGSTYRALGRYAEAVATLEAACAEFPEDTALQTFFAMALHNVGRGKEGMELLLTLLATTSSDPQIASYRPALEEYAKDLDATF</sequence>
<dbReference type="SUPFAM" id="SSF48452">
    <property type="entry name" value="TPR-like"/>
    <property type="match status" value="1"/>
</dbReference>
<reference evidence="3 4" key="1">
    <citation type="submission" date="2020-08" db="EMBL/GenBank/DDBJ databases">
        <title>Genemic of Streptomyces polyaspartic.</title>
        <authorList>
            <person name="Liu W."/>
        </authorList>
    </citation>
    <scope>NUCLEOTIDE SEQUENCE [LARGE SCALE GENOMIC DNA]</scope>
    <source>
        <strain evidence="3 4">TRM66268-LWL</strain>
    </source>
</reference>
<organism evidence="3 4">
    <name type="scientific">Streptomyces polyasparticus</name>
    <dbReference type="NCBI Taxonomy" id="2767826"/>
    <lineage>
        <taxon>Bacteria</taxon>
        <taxon>Bacillati</taxon>
        <taxon>Actinomycetota</taxon>
        <taxon>Actinomycetes</taxon>
        <taxon>Kitasatosporales</taxon>
        <taxon>Streptomycetaceae</taxon>
        <taxon>Streptomyces</taxon>
    </lineage>
</organism>
<comment type="caution">
    <text evidence="3">The sequence shown here is derived from an EMBL/GenBank/DDBJ whole genome shotgun (WGS) entry which is preliminary data.</text>
</comment>
<dbReference type="PROSITE" id="PS50005">
    <property type="entry name" value="TPR"/>
    <property type="match status" value="1"/>
</dbReference>
<dbReference type="InterPro" id="IPR011990">
    <property type="entry name" value="TPR-like_helical_dom_sf"/>
</dbReference>
<dbReference type="RefSeq" id="WP_187817917.1">
    <property type="nucleotide sequence ID" value="NZ_JACTVJ010000019.1"/>
</dbReference>
<evidence type="ECO:0000256" key="1">
    <source>
        <dbReference type="PROSITE-ProRule" id="PRU00339"/>
    </source>
</evidence>
<dbReference type="InterPro" id="IPR041656">
    <property type="entry name" value="TPR_5"/>
</dbReference>
<accession>A0ABR7ST19</accession>
<proteinExistence type="predicted"/>
<evidence type="ECO:0000313" key="4">
    <source>
        <dbReference type="Proteomes" id="UP000642284"/>
    </source>
</evidence>
<evidence type="ECO:0000313" key="3">
    <source>
        <dbReference type="EMBL" id="MBC9717478.1"/>
    </source>
</evidence>
<keyword evidence="4" id="KW-1185">Reference proteome</keyword>
<protein>
    <submittedName>
        <fullName evidence="3">Tetratricopeptide repeat protein</fullName>
    </submittedName>
</protein>
<dbReference type="Pfam" id="PF12688">
    <property type="entry name" value="TPR_5"/>
    <property type="match status" value="1"/>
</dbReference>